<dbReference type="GO" id="GO:0000287">
    <property type="term" value="F:magnesium ion binding"/>
    <property type="evidence" value="ECO:0007669"/>
    <property type="project" value="InterPro"/>
</dbReference>
<dbReference type="InterPro" id="IPR000836">
    <property type="entry name" value="PRTase_dom"/>
</dbReference>
<dbReference type="GO" id="GO:0002189">
    <property type="term" value="C:ribose phosphate diphosphokinase complex"/>
    <property type="evidence" value="ECO:0007669"/>
    <property type="project" value="TreeGrafter"/>
</dbReference>
<feature type="domain" description="Phosphoribosyltransferase" evidence="3">
    <location>
        <begin position="159"/>
        <end position="247"/>
    </location>
</feature>
<dbReference type="GO" id="GO:0006164">
    <property type="term" value="P:purine nucleotide biosynthetic process"/>
    <property type="evidence" value="ECO:0007669"/>
    <property type="project" value="TreeGrafter"/>
</dbReference>
<feature type="domain" description="Ribose-phosphate pyrophosphokinase N-terminal" evidence="4">
    <location>
        <begin position="8"/>
        <end position="112"/>
    </location>
</feature>
<evidence type="ECO:0000259" key="3">
    <source>
        <dbReference type="Pfam" id="PF00156"/>
    </source>
</evidence>
<dbReference type="CDD" id="cd06223">
    <property type="entry name" value="PRTases_typeI"/>
    <property type="match status" value="1"/>
</dbReference>
<keyword evidence="1 2" id="KW-0545">Nucleotide biosynthesis</keyword>
<dbReference type="SUPFAM" id="SSF53271">
    <property type="entry name" value="PRTase-like"/>
    <property type="match status" value="2"/>
</dbReference>
<evidence type="ECO:0000259" key="4">
    <source>
        <dbReference type="Pfam" id="PF13793"/>
    </source>
</evidence>
<evidence type="ECO:0000256" key="1">
    <source>
        <dbReference type="ARBA" id="ARBA00022727"/>
    </source>
</evidence>
<comment type="caution">
    <text evidence="5">The sequence shown here is derived from an EMBL/GenBank/DDBJ whole genome shotgun (WGS) entry which is preliminary data.</text>
</comment>
<sequence>MIFVAFPEMLPLAQAIARHFGGTVLALNWHHFPDGESLVTLPEGLDGAEIAIVINLRDPDRSALPLRFAAETARELGAGRVGLIAPYLGYMRQDRRFAPGQAISAPLFARFLGESFDWLITVDPHLHRIKSLNEVFSVPAIRVATAPLIADWIASEVPDAVLIGPDNESRQWVAEVAAMARRPFEVLDKQRSGDRSVEVTLPRVADLGSGTPVLLDDIASSGRTMVRAVDRVLAAGGRAPVCVLIHAVLAGSAFEDILTAGAARIVTTDTIPHASNAISIAGSIATALAQVASNSITQEPNT</sequence>
<dbReference type="PANTHER" id="PTHR10210">
    <property type="entry name" value="RIBOSE-PHOSPHATE DIPHOSPHOKINASE FAMILY MEMBER"/>
    <property type="match status" value="1"/>
</dbReference>
<dbReference type="EMBL" id="BNCJ01000004">
    <property type="protein sequence ID" value="GHF49638.1"/>
    <property type="molecule type" value="Genomic_DNA"/>
</dbReference>
<dbReference type="SMART" id="SM01400">
    <property type="entry name" value="Pribosyltran_N"/>
    <property type="match status" value="1"/>
</dbReference>
<comment type="similarity">
    <text evidence="2">Belongs to the ribose-phosphate pyrophosphokinase family.</text>
</comment>
<dbReference type="Pfam" id="PF00156">
    <property type="entry name" value="Pribosyltran"/>
    <property type="match status" value="1"/>
</dbReference>
<accession>A0A8J3M7T7</accession>
<dbReference type="Pfam" id="PF13793">
    <property type="entry name" value="Pribosyltran_N"/>
    <property type="match status" value="1"/>
</dbReference>
<evidence type="ECO:0000313" key="6">
    <source>
        <dbReference type="Proteomes" id="UP000626220"/>
    </source>
</evidence>
<evidence type="ECO:0000313" key="5">
    <source>
        <dbReference type="EMBL" id="GHF49638.1"/>
    </source>
</evidence>
<dbReference type="GO" id="GO:0006015">
    <property type="term" value="P:5-phosphoribose 1-diphosphate biosynthetic process"/>
    <property type="evidence" value="ECO:0007669"/>
    <property type="project" value="TreeGrafter"/>
</dbReference>
<keyword evidence="6" id="KW-1185">Reference proteome</keyword>
<organism evidence="5 6">
    <name type="scientific">Seohaeicola zhoushanensis</name>
    <dbReference type="NCBI Taxonomy" id="1569283"/>
    <lineage>
        <taxon>Bacteria</taxon>
        <taxon>Pseudomonadati</taxon>
        <taxon>Pseudomonadota</taxon>
        <taxon>Alphaproteobacteria</taxon>
        <taxon>Rhodobacterales</taxon>
        <taxon>Roseobacteraceae</taxon>
        <taxon>Seohaeicola</taxon>
    </lineage>
</organism>
<dbReference type="InterPro" id="IPR005946">
    <property type="entry name" value="Rib-P_diPkinase"/>
</dbReference>
<reference evidence="5" key="1">
    <citation type="journal article" date="2014" name="Int. J. Syst. Evol. Microbiol.">
        <title>Complete genome sequence of Corynebacterium casei LMG S-19264T (=DSM 44701T), isolated from a smear-ripened cheese.</title>
        <authorList>
            <consortium name="US DOE Joint Genome Institute (JGI-PGF)"/>
            <person name="Walter F."/>
            <person name="Albersmeier A."/>
            <person name="Kalinowski J."/>
            <person name="Ruckert C."/>
        </authorList>
    </citation>
    <scope>NUCLEOTIDE SEQUENCE</scope>
    <source>
        <strain evidence="5">KCTC 42650</strain>
    </source>
</reference>
<protein>
    <submittedName>
        <fullName evidence="5">Phosphoribosylpyrophosphate synthetase</fullName>
    </submittedName>
</protein>
<gene>
    <name evidence="5" type="ORF">GCM10017056_21810</name>
</gene>
<dbReference type="InterPro" id="IPR029057">
    <property type="entry name" value="PRTase-like"/>
</dbReference>
<reference evidence="5" key="2">
    <citation type="submission" date="2020-09" db="EMBL/GenBank/DDBJ databases">
        <authorList>
            <person name="Sun Q."/>
            <person name="Kim S."/>
        </authorList>
    </citation>
    <scope>NUCLEOTIDE SEQUENCE</scope>
    <source>
        <strain evidence="5">KCTC 42650</strain>
    </source>
</reference>
<proteinExistence type="inferred from homology"/>
<dbReference type="Proteomes" id="UP000626220">
    <property type="component" value="Unassembled WGS sequence"/>
</dbReference>
<dbReference type="PANTHER" id="PTHR10210:SF41">
    <property type="entry name" value="RIBOSE-PHOSPHATE PYROPHOSPHOKINASE 1, CHLOROPLASTIC"/>
    <property type="match status" value="1"/>
</dbReference>
<name>A0A8J3M7T7_9RHOB</name>
<evidence type="ECO:0000256" key="2">
    <source>
        <dbReference type="RuleBase" id="RU004324"/>
    </source>
</evidence>
<dbReference type="InterPro" id="IPR029099">
    <property type="entry name" value="Pribosyltran_N"/>
</dbReference>
<dbReference type="Gene3D" id="3.40.50.2020">
    <property type="match status" value="2"/>
</dbReference>
<dbReference type="NCBIfam" id="NF005537">
    <property type="entry name" value="PRK07199.1"/>
    <property type="match status" value="1"/>
</dbReference>
<dbReference type="GO" id="GO:0005737">
    <property type="term" value="C:cytoplasm"/>
    <property type="evidence" value="ECO:0007669"/>
    <property type="project" value="TreeGrafter"/>
</dbReference>
<dbReference type="RefSeq" id="WP_189680108.1">
    <property type="nucleotide sequence ID" value="NZ_BNCJ01000004.1"/>
</dbReference>
<dbReference type="GO" id="GO:0004749">
    <property type="term" value="F:ribose phosphate diphosphokinase activity"/>
    <property type="evidence" value="ECO:0007669"/>
    <property type="project" value="TreeGrafter"/>
</dbReference>
<dbReference type="NCBIfam" id="TIGR01251">
    <property type="entry name" value="ribP_PPkin"/>
    <property type="match status" value="1"/>
</dbReference>
<dbReference type="AlphaFoldDB" id="A0A8J3M7T7"/>